<evidence type="ECO:0000313" key="1">
    <source>
        <dbReference type="EMBL" id="NDL55636.1"/>
    </source>
</evidence>
<accession>A0A7K3LX94</accession>
<gene>
    <name evidence="1" type="ORF">F7O44_00960</name>
</gene>
<sequence length="262" mass="27037">MVTMPRSARLAAWATAWLHDDCTLDDVVNRVCADDEPHNVTDVPGHPSTVNFVSALTTLRAEGVTSFQVTLPAPGDPVGLGGPADLTADAIDAGEAVLATGTTTYALVPDIQVFGPPGDQGHMVTWRCRPADSPPAGPNLPEAEQTLASTLRETGATLAKLDVAAWKPEVAALLDDVRSEPIAEPLPRTFPAKAQVVAARSIRLMAVADFALGDDGGAVTLGSAESRRAALAPLERAARHALIAACNSLAAGSAAGVHHDAR</sequence>
<dbReference type="AlphaFoldDB" id="A0A7K3LX94"/>
<protein>
    <submittedName>
        <fullName evidence="1">Uncharacterized protein</fullName>
    </submittedName>
</protein>
<comment type="caution">
    <text evidence="1">The sequence shown here is derived from an EMBL/GenBank/DDBJ whole genome shotgun (WGS) entry which is preliminary data.</text>
</comment>
<keyword evidence="2" id="KW-1185">Reference proteome</keyword>
<dbReference type="Proteomes" id="UP000460435">
    <property type="component" value="Unassembled WGS sequence"/>
</dbReference>
<organism evidence="1 2">
    <name type="scientific">Phytoactinopolyspora mesophila</name>
    <dbReference type="NCBI Taxonomy" id="2650750"/>
    <lineage>
        <taxon>Bacteria</taxon>
        <taxon>Bacillati</taxon>
        <taxon>Actinomycetota</taxon>
        <taxon>Actinomycetes</taxon>
        <taxon>Jiangellales</taxon>
        <taxon>Jiangellaceae</taxon>
        <taxon>Phytoactinopolyspora</taxon>
    </lineage>
</organism>
<dbReference type="RefSeq" id="WP_162448328.1">
    <property type="nucleotide sequence ID" value="NZ_WLZY01000001.1"/>
</dbReference>
<evidence type="ECO:0000313" key="2">
    <source>
        <dbReference type="Proteomes" id="UP000460435"/>
    </source>
</evidence>
<proteinExistence type="predicted"/>
<dbReference type="EMBL" id="WLZY01000001">
    <property type="protein sequence ID" value="NDL55636.1"/>
    <property type="molecule type" value="Genomic_DNA"/>
</dbReference>
<reference evidence="1 2" key="1">
    <citation type="submission" date="2019-11" db="EMBL/GenBank/DDBJ databases">
        <authorList>
            <person name="Li X.-J."/>
            <person name="Feng X.-M."/>
        </authorList>
    </citation>
    <scope>NUCLEOTIDE SEQUENCE [LARGE SCALE GENOMIC DNA]</scope>
    <source>
        <strain evidence="1 2">XMNu-373</strain>
    </source>
</reference>
<name>A0A7K3LX94_9ACTN</name>